<evidence type="ECO:0000313" key="7">
    <source>
        <dbReference type="Proteomes" id="UP001164746"/>
    </source>
</evidence>
<evidence type="ECO:0000256" key="4">
    <source>
        <dbReference type="ARBA" id="ARBA00023136"/>
    </source>
</evidence>
<dbReference type="Pfam" id="PF01027">
    <property type="entry name" value="Bax1-I"/>
    <property type="match status" value="1"/>
</dbReference>
<reference evidence="6" key="1">
    <citation type="submission" date="2022-11" db="EMBL/GenBank/DDBJ databases">
        <title>Centuries of genome instability and evolution in soft-shell clam transmissible cancer (bioRxiv).</title>
        <authorList>
            <person name="Hart S.F.M."/>
            <person name="Yonemitsu M.A."/>
            <person name="Giersch R.M."/>
            <person name="Beal B.F."/>
            <person name="Arriagada G."/>
            <person name="Davis B.W."/>
            <person name="Ostrander E.A."/>
            <person name="Goff S.P."/>
            <person name="Metzger M.J."/>
        </authorList>
    </citation>
    <scope>NUCLEOTIDE SEQUENCE</scope>
    <source>
        <strain evidence="6">MELC-2E11</strain>
        <tissue evidence="6">Siphon/mantle</tissue>
    </source>
</reference>
<organism evidence="6 7">
    <name type="scientific">Mya arenaria</name>
    <name type="common">Soft-shell clam</name>
    <dbReference type="NCBI Taxonomy" id="6604"/>
    <lineage>
        <taxon>Eukaryota</taxon>
        <taxon>Metazoa</taxon>
        <taxon>Spiralia</taxon>
        <taxon>Lophotrochozoa</taxon>
        <taxon>Mollusca</taxon>
        <taxon>Bivalvia</taxon>
        <taxon>Autobranchia</taxon>
        <taxon>Heteroconchia</taxon>
        <taxon>Euheterodonta</taxon>
        <taxon>Imparidentia</taxon>
        <taxon>Neoheterodontei</taxon>
        <taxon>Myida</taxon>
        <taxon>Myoidea</taxon>
        <taxon>Myidae</taxon>
        <taxon>Mya</taxon>
    </lineage>
</organism>
<dbReference type="InterPro" id="IPR006214">
    <property type="entry name" value="Bax_inhibitor_1-related"/>
</dbReference>
<comment type="subcellular location">
    <subcellularLocation>
        <location evidence="1">Membrane</location>
        <topology evidence="1">Multi-pass membrane protein</topology>
    </subcellularLocation>
</comment>
<feature type="transmembrane region" description="Helical" evidence="5">
    <location>
        <begin position="383"/>
        <end position="406"/>
    </location>
</feature>
<evidence type="ECO:0000256" key="3">
    <source>
        <dbReference type="ARBA" id="ARBA00022989"/>
    </source>
</evidence>
<keyword evidence="7" id="KW-1185">Reference proteome</keyword>
<gene>
    <name evidence="6" type="ORF">MAR_021476</name>
</gene>
<evidence type="ECO:0000256" key="2">
    <source>
        <dbReference type="ARBA" id="ARBA00022692"/>
    </source>
</evidence>
<proteinExistence type="predicted"/>
<name>A0ABY7EB10_MYAAR</name>
<evidence type="ECO:0000256" key="5">
    <source>
        <dbReference type="SAM" id="Phobius"/>
    </source>
</evidence>
<evidence type="ECO:0000313" key="6">
    <source>
        <dbReference type="EMBL" id="WAR06107.1"/>
    </source>
</evidence>
<protein>
    <submittedName>
        <fullName evidence="6">LFG1-like protein</fullName>
    </submittedName>
</protein>
<evidence type="ECO:0000256" key="1">
    <source>
        <dbReference type="ARBA" id="ARBA00004141"/>
    </source>
</evidence>
<dbReference type="PANTHER" id="PTHR23291:SF47">
    <property type="entry name" value="TRANSMEMBRANE BAX INHIBITOR MOTIF CONTAINING 7"/>
    <property type="match status" value="1"/>
</dbReference>
<accession>A0ABY7EB10</accession>
<sequence>MTEKRCCSKTYPLKQKDVNTYVDVFLCLTSDSLAGPGDLAGGIICPLTFPLFSETIWNIEKWTTVCNRKLVSDKGLIFNPYRPNISRCCGGLDPSVRVRAHLGHLGFGDWGDSLVNVCLLGVSSWGHEILRFLGPFWALLCCQYLKEGSSRALSKLTMRIQEERSWPRAPDESFLFDCRDCELTEIMREHSIQTEESKAYCTSDVQQIPIGINSYLVEDEGILGEIQPDKTQMELSGLHEKAILSKPQTTPHHPLNSTLNDRYTTSPSQFYTERPILNTLISACWQQLVAGSNGLTFLAPSITALPNRLGTSRGSSFTSPPAISTLAPSSLAAILVEKLIASNRQGLISKCVRTHVHNSMVVQVPGRATTDGPISESGFIRKVYGILVVQLLVTFAIISIFIYTVLEGFMLGVVSGTYKTEYVLMACGITAWDFTMLGGLLFVFLIVLFCFGLLCLIIQNHYANIVYSSLGALLFSFYLVFDTQMMMGGKHKYSISPEEYIFAALNLYLDIINLFLFILSLVGNRN</sequence>
<dbReference type="EMBL" id="CP111016">
    <property type="protein sequence ID" value="WAR06107.1"/>
    <property type="molecule type" value="Genomic_DNA"/>
</dbReference>
<keyword evidence="3 5" id="KW-1133">Transmembrane helix</keyword>
<feature type="transmembrane region" description="Helical" evidence="5">
    <location>
        <begin position="501"/>
        <end position="522"/>
    </location>
</feature>
<feature type="transmembrane region" description="Helical" evidence="5">
    <location>
        <begin position="465"/>
        <end position="481"/>
    </location>
</feature>
<keyword evidence="4 5" id="KW-0472">Membrane</keyword>
<keyword evidence="2 5" id="KW-0812">Transmembrane</keyword>
<dbReference type="Proteomes" id="UP001164746">
    <property type="component" value="Chromosome 5"/>
</dbReference>
<dbReference type="PANTHER" id="PTHR23291">
    <property type="entry name" value="BAX INHIBITOR-RELATED"/>
    <property type="match status" value="1"/>
</dbReference>
<feature type="transmembrane region" description="Helical" evidence="5">
    <location>
        <begin position="434"/>
        <end position="458"/>
    </location>
</feature>